<evidence type="ECO:0000256" key="12">
    <source>
        <dbReference type="SAM" id="MobiDB-lite"/>
    </source>
</evidence>
<feature type="compositionally biased region" description="Acidic residues" evidence="12">
    <location>
        <begin position="408"/>
        <end position="440"/>
    </location>
</feature>
<evidence type="ECO:0000259" key="14">
    <source>
        <dbReference type="PROSITE" id="PS50868"/>
    </source>
</evidence>
<dbReference type="InterPro" id="IPR013083">
    <property type="entry name" value="Znf_RING/FYVE/PHD"/>
</dbReference>
<dbReference type="GO" id="GO:0008168">
    <property type="term" value="F:methyltransferase activity"/>
    <property type="evidence" value="ECO:0007669"/>
    <property type="project" value="UniProtKB-KW"/>
</dbReference>
<dbReference type="GO" id="GO:0008270">
    <property type="term" value="F:zinc ion binding"/>
    <property type="evidence" value="ECO:0007669"/>
    <property type="project" value="UniProtKB-KW"/>
</dbReference>
<comment type="subcellular location">
    <subcellularLocation>
        <location evidence="2">Chromosome</location>
    </subcellularLocation>
    <subcellularLocation>
        <location evidence="1">Nucleus</location>
    </subcellularLocation>
</comment>
<dbReference type="InterPro" id="IPR001965">
    <property type="entry name" value="Znf_PHD"/>
</dbReference>
<dbReference type="InterPro" id="IPR001214">
    <property type="entry name" value="SET_dom"/>
</dbReference>
<dbReference type="GO" id="GO:0005634">
    <property type="term" value="C:nucleus"/>
    <property type="evidence" value="ECO:0007669"/>
    <property type="project" value="UniProtKB-SubCell"/>
</dbReference>
<dbReference type="Ensembl" id="ENSTNIT00000011971.1">
    <property type="protein sequence ID" value="ENSTNIP00000011781.1"/>
    <property type="gene ID" value="ENSTNIG00000008928.1"/>
</dbReference>
<dbReference type="Pfam" id="PF17982">
    <property type="entry name" value="C5HCH"/>
    <property type="match status" value="1"/>
</dbReference>
<dbReference type="SMART" id="SM00508">
    <property type="entry name" value="PostSET"/>
    <property type="match status" value="1"/>
</dbReference>
<dbReference type="Gene3D" id="2.170.270.10">
    <property type="entry name" value="SET domain"/>
    <property type="match status" value="1"/>
</dbReference>
<dbReference type="Pfam" id="PF00856">
    <property type="entry name" value="SET"/>
    <property type="match status" value="1"/>
</dbReference>
<keyword evidence="8" id="KW-0863">Zinc-finger</keyword>
<feature type="region of interest" description="Disordered" evidence="12">
    <location>
        <begin position="304"/>
        <end position="450"/>
    </location>
</feature>
<feature type="domain" description="SET" evidence="13">
    <location>
        <begin position="1"/>
        <end position="73"/>
    </location>
</feature>
<dbReference type="FunFam" id="3.30.40.10:FF:000025">
    <property type="entry name" value="Histone-lysine N-methyltransferase"/>
    <property type="match status" value="1"/>
</dbReference>
<dbReference type="PROSITE" id="PS50868">
    <property type="entry name" value="POST_SET"/>
    <property type="match status" value="1"/>
</dbReference>
<dbReference type="GO" id="GO:0005694">
    <property type="term" value="C:chromosome"/>
    <property type="evidence" value="ECO:0007669"/>
    <property type="project" value="UniProtKB-SubCell"/>
</dbReference>
<protein>
    <recommendedName>
        <fullName evidence="17">Nuclear receptor binding SET domain protein 1a</fullName>
    </recommendedName>
</protein>
<proteinExistence type="predicted"/>
<dbReference type="InterPro" id="IPR011011">
    <property type="entry name" value="Znf_FYVE_PHD"/>
</dbReference>
<organism evidence="15 16">
    <name type="scientific">Tetraodon nigroviridis</name>
    <name type="common">Spotted green pufferfish</name>
    <name type="synonym">Chelonodon nigroviridis</name>
    <dbReference type="NCBI Taxonomy" id="99883"/>
    <lineage>
        <taxon>Eukaryota</taxon>
        <taxon>Metazoa</taxon>
        <taxon>Chordata</taxon>
        <taxon>Craniata</taxon>
        <taxon>Vertebrata</taxon>
        <taxon>Euteleostomi</taxon>
        <taxon>Actinopterygii</taxon>
        <taxon>Neopterygii</taxon>
        <taxon>Teleostei</taxon>
        <taxon>Neoteleostei</taxon>
        <taxon>Acanthomorphata</taxon>
        <taxon>Eupercaria</taxon>
        <taxon>Tetraodontiformes</taxon>
        <taxon>Tetradontoidea</taxon>
        <taxon>Tetraodontidae</taxon>
        <taxon>Tetraodon</taxon>
    </lineage>
</organism>
<keyword evidence="7" id="KW-0479">Metal-binding</keyword>
<evidence type="ECO:0000256" key="6">
    <source>
        <dbReference type="ARBA" id="ARBA00022691"/>
    </source>
</evidence>
<evidence type="ECO:0000313" key="16">
    <source>
        <dbReference type="Proteomes" id="UP000007303"/>
    </source>
</evidence>
<dbReference type="InParanoid" id="H3CU47"/>
<dbReference type="SUPFAM" id="SSF82199">
    <property type="entry name" value="SET domain"/>
    <property type="match status" value="1"/>
</dbReference>
<dbReference type="Proteomes" id="UP000007303">
    <property type="component" value="Unassembled WGS sequence"/>
</dbReference>
<dbReference type="PANTHER" id="PTHR22884">
    <property type="entry name" value="SET DOMAIN PROTEINS"/>
    <property type="match status" value="1"/>
</dbReference>
<evidence type="ECO:0000256" key="8">
    <source>
        <dbReference type="ARBA" id="ARBA00022771"/>
    </source>
</evidence>
<evidence type="ECO:0000313" key="15">
    <source>
        <dbReference type="Ensembl" id="ENSTNIP00000011781.1"/>
    </source>
</evidence>
<dbReference type="SMART" id="SM00317">
    <property type="entry name" value="SET"/>
    <property type="match status" value="1"/>
</dbReference>
<evidence type="ECO:0000256" key="9">
    <source>
        <dbReference type="ARBA" id="ARBA00022833"/>
    </source>
</evidence>
<evidence type="ECO:0000256" key="1">
    <source>
        <dbReference type="ARBA" id="ARBA00004123"/>
    </source>
</evidence>
<evidence type="ECO:0000259" key="13">
    <source>
        <dbReference type="PROSITE" id="PS50280"/>
    </source>
</evidence>
<feature type="compositionally biased region" description="Basic and acidic residues" evidence="12">
    <location>
        <begin position="441"/>
        <end position="450"/>
    </location>
</feature>
<reference evidence="15" key="2">
    <citation type="submission" date="2025-08" db="UniProtKB">
        <authorList>
            <consortium name="Ensembl"/>
        </authorList>
    </citation>
    <scope>IDENTIFICATION</scope>
</reference>
<name>H3CU47_TETNG</name>
<reference evidence="15" key="3">
    <citation type="submission" date="2025-09" db="UniProtKB">
        <authorList>
            <consortium name="Ensembl"/>
        </authorList>
    </citation>
    <scope>IDENTIFICATION</scope>
</reference>
<keyword evidence="3" id="KW-0158">Chromosome</keyword>
<dbReference type="STRING" id="99883.ENSTNIP00000011781"/>
<reference evidence="16" key="1">
    <citation type="journal article" date="2004" name="Nature">
        <title>Genome duplication in the teleost fish Tetraodon nigroviridis reveals the early vertebrate proto-karyotype.</title>
        <authorList>
            <person name="Jaillon O."/>
            <person name="Aury J.-M."/>
            <person name="Brunet F."/>
            <person name="Petit J.-L."/>
            <person name="Stange-Thomann N."/>
            <person name="Mauceli E."/>
            <person name="Bouneau L."/>
            <person name="Fischer C."/>
            <person name="Ozouf-Costaz C."/>
            <person name="Bernot A."/>
            <person name="Nicaud S."/>
            <person name="Jaffe D."/>
            <person name="Fisher S."/>
            <person name="Lutfalla G."/>
            <person name="Dossat C."/>
            <person name="Segurens B."/>
            <person name="Dasilva C."/>
            <person name="Salanoubat M."/>
            <person name="Levy M."/>
            <person name="Boudet N."/>
            <person name="Castellano S."/>
            <person name="Anthouard V."/>
            <person name="Jubin C."/>
            <person name="Castelli V."/>
            <person name="Katinka M."/>
            <person name="Vacherie B."/>
            <person name="Biemont C."/>
            <person name="Skalli Z."/>
            <person name="Cattolico L."/>
            <person name="Poulain J."/>
            <person name="De Berardinis V."/>
            <person name="Cruaud C."/>
            <person name="Duprat S."/>
            <person name="Brottier P."/>
            <person name="Coutanceau J.-P."/>
            <person name="Gouzy J."/>
            <person name="Parra G."/>
            <person name="Lardier G."/>
            <person name="Chapple C."/>
            <person name="McKernan K.J."/>
            <person name="McEwan P."/>
            <person name="Bosak S."/>
            <person name="Kellis M."/>
            <person name="Volff J.-N."/>
            <person name="Guigo R."/>
            <person name="Zody M.C."/>
            <person name="Mesirov J."/>
            <person name="Lindblad-Toh K."/>
            <person name="Birren B."/>
            <person name="Nusbaum C."/>
            <person name="Kahn D."/>
            <person name="Robinson-Rechavi M."/>
            <person name="Laudet V."/>
            <person name="Schachter V."/>
            <person name="Quetier F."/>
            <person name="Saurin W."/>
            <person name="Scarpelli C."/>
            <person name="Wincker P."/>
            <person name="Lander E.S."/>
            <person name="Weissenbach J."/>
            <person name="Roest Crollius H."/>
        </authorList>
    </citation>
    <scope>NUCLEOTIDE SEQUENCE [LARGE SCALE GENOMIC DNA]</scope>
</reference>
<sequence>HAQENDIFTLYMLTLDKDRIIDAGPKGNQARFMNHCCQPNCETQKWTVNGDTRVGLFALQDIPKGKELNFNYNLECLGNGKTVCKCGAPNCSGFLGVRPKNQPSAEKLKLKEGKRRVSMKKKTKQEVTKEREDECFSCGDGGQIVSCKKPGCPKVYHADCLNLAKRPAGKCTSGCFGRWECPWHQCDICGKEAASFCEMCPSSYCKEHREGMLFISKLDGKLSCSEHDPCGPEPLEPGEIREYVPNMTSVRPGNMPPSVSMVPESKSSSPVAMAAVGAEHRPPPRLYINTKTATSSFVPFNRSYLTDDGDGKPVSSSSSSSSPLGEEREDGEVEDGEVCQLEVEEDEEEEEEGEEGDGEEEEEADTETGEMEIVEDEEDELLYGGNLLEDDNKEETEEGRVYDGWSDCVDEEEDGEVDEEEEEEDEDDCDDDDDDDDDNDEWRMVVDEDK</sequence>
<feature type="domain" description="Post-SET" evidence="14">
    <location>
        <begin position="80"/>
        <end position="96"/>
    </location>
</feature>
<keyword evidence="6" id="KW-0949">S-adenosyl-L-methionine</keyword>
<feature type="compositionally biased region" description="Acidic residues" evidence="12">
    <location>
        <begin position="388"/>
        <end position="397"/>
    </location>
</feature>
<dbReference type="PROSITE" id="PS50280">
    <property type="entry name" value="SET"/>
    <property type="match status" value="1"/>
</dbReference>
<dbReference type="InterPro" id="IPR050777">
    <property type="entry name" value="SET2_Histone-Lys_MeTrsfase"/>
</dbReference>
<dbReference type="GeneTree" id="ENSGT00940000155027"/>
<evidence type="ECO:0000256" key="3">
    <source>
        <dbReference type="ARBA" id="ARBA00022454"/>
    </source>
</evidence>
<keyword evidence="10" id="KW-0156">Chromatin regulator</keyword>
<accession>H3CU47</accession>
<keyword evidence="9" id="KW-0862">Zinc</keyword>
<evidence type="ECO:0000256" key="7">
    <source>
        <dbReference type="ARBA" id="ARBA00022723"/>
    </source>
</evidence>
<evidence type="ECO:0000256" key="10">
    <source>
        <dbReference type="ARBA" id="ARBA00022853"/>
    </source>
</evidence>
<keyword evidence="4" id="KW-0489">Methyltransferase</keyword>
<evidence type="ECO:0000256" key="2">
    <source>
        <dbReference type="ARBA" id="ARBA00004286"/>
    </source>
</evidence>
<dbReference type="Gene3D" id="3.30.40.10">
    <property type="entry name" value="Zinc/RING finger domain, C3HC4 (zinc finger)"/>
    <property type="match status" value="1"/>
</dbReference>
<evidence type="ECO:0000256" key="11">
    <source>
        <dbReference type="ARBA" id="ARBA00023242"/>
    </source>
</evidence>
<dbReference type="GO" id="GO:0006325">
    <property type="term" value="P:chromatin organization"/>
    <property type="evidence" value="ECO:0007669"/>
    <property type="project" value="UniProtKB-KW"/>
</dbReference>
<evidence type="ECO:0008006" key="17">
    <source>
        <dbReference type="Google" id="ProtNLM"/>
    </source>
</evidence>
<feature type="compositionally biased region" description="Acidic residues" evidence="12">
    <location>
        <begin position="327"/>
        <end position="381"/>
    </location>
</feature>
<evidence type="ECO:0000256" key="4">
    <source>
        <dbReference type="ARBA" id="ARBA00022603"/>
    </source>
</evidence>
<keyword evidence="11" id="KW-0539">Nucleus</keyword>
<dbReference type="AlphaFoldDB" id="H3CU47"/>
<dbReference type="SUPFAM" id="SSF57903">
    <property type="entry name" value="FYVE/PHD zinc finger"/>
    <property type="match status" value="1"/>
</dbReference>
<keyword evidence="16" id="KW-1185">Reference proteome</keyword>
<dbReference type="InterPro" id="IPR041306">
    <property type="entry name" value="C5HCH"/>
</dbReference>
<keyword evidence="5" id="KW-0808">Transferase</keyword>
<dbReference type="InterPro" id="IPR003616">
    <property type="entry name" value="Post-SET_dom"/>
</dbReference>
<dbReference type="InterPro" id="IPR046341">
    <property type="entry name" value="SET_dom_sf"/>
</dbReference>
<dbReference type="HOGENOM" id="CLU_609131_0_0_1"/>
<dbReference type="FunFam" id="2.170.270.10:FF:000113">
    <property type="entry name" value="Histone-lysine N-methyltransferase"/>
    <property type="match status" value="1"/>
</dbReference>
<evidence type="ECO:0000256" key="5">
    <source>
        <dbReference type="ARBA" id="ARBA00022679"/>
    </source>
</evidence>
<dbReference type="SMART" id="SM00249">
    <property type="entry name" value="PHD"/>
    <property type="match status" value="1"/>
</dbReference>
<dbReference type="GO" id="GO:0032259">
    <property type="term" value="P:methylation"/>
    <property type="evidence" value="ECO:0007669"/>
    <property type="project" value="UniProtKB-KW"/>
</dbReference>